<keyword evidence="2" id="KW-1185">Reference proteome</keyword>
<reference evidence="1" key="1">
    <citation type="journal article" date="2020" name="Cell">
        <title>Large-Scale Comparative Analyses of Tick Genomes Elucidate Their Genetic Diversity and Vector Capacities.</title>
        <authorList>
            <consortium name="Tick Genome and Microbiome Consortium (TIGMIC)"/>
            <person name="Jia N."/>
            <person name="Wang J."/>
            <person name="Shi W."/>
            <person name="Du L."/>
            <person name="Sun Y."/>
            <person name="Zhan W."/>
            <person name="Jiang J.F."/>
            <person name="Wang Q."/>
            <person name="Zhang B."/>
            <person name="Ji P."/>
            <person name="Bell-Sakyi L."/>
            <person name="Cui X.M."/>
            <person name="Yuan T.T."/>
            <person name="Jiang B.G."/>
            <person name="Yang W.F."/>
            <person name="Lam T.T."/>
            <person name="Chang Q.C."/>
            <person name="Ding S.J."/>
            <person name="Wang X.J."/>
            <person name="Zhu J.G."/>
            <person name="Ruan X.D."/>
            <person name="Zhao L."/>
            <person name="Wei J.T."/>
            <person name="Ye R.Z."/>
            <person name="Que T.C."/>
            <person name="Du C.H."/>
            <person name="Zhou Y.H."/>
            <person name="Cheng J.X."/>
            <person name="Dai P.F."/>
            <person name="Guo W.B."/>
            <person name="Han X.H."/>
            <person name="Huang E.J."/>
            <person name="Li L.F."/>
            <person name="Wei W."/>
            <person name="Gao Y.C."/>
            <person name="Liu J.Z."/>
            <person name="Shao H.Z."/>
            <person name="Wang X."/>
            <person name="Wang C.C."/>
            <person name="Yang T.C."/>
            <person name="Huo Q.B."/>
            <person name="Li W."/>
            <person name="Chen H.Y."/>
            <person name="Chen S.E."/>
            <person name="Zhou L.G."/>
            <person name="Ni X.B."/>
            <person name="Tian J.H."/>
            <person name="Sheng Y."/>
            <person name="Liu T."/>
            <person name="Pan Y.S."/>
            <person name="Xia L.Y."/>
            <person name="Li J."/>
            <person name="Zhao F."/>
            <person name="Cao W.C."/>
        </authorList>
    </citation>
    <scope>NUCLEOTIDE SEQUENCE</scope>
    <source>
        <strain evidence="1">Rmic-2018</strain>
    </source>
</reference>
<reference evidence="1" key="2">
    <citation type="submission" date="2021-09" db="EMBL/GenBank/DDBJ databases">
        <authorList>
            <person name="Jia N."/>
            <person name="Wang J."/>
            <person name="Shi W."/>
            <person name="Du L."/>
            <person name="Sun Y."/>
            <person name="Zhan W."/>
            <person name="Jiang J."/>
            <person name="Wang Q."/>
            <person name="Zhang B."/>
            <person name="Ji P."/>
            <person name="Sakyi L.B."/>
            <person name="Cui X."/>
            <person name="Yuan T."/>
            <person name="Jiang B."/>
            <person name="Yang W."/>
            <person name="Lam T.T.-Y."/>
            <person name="Chang Q."/>
            <person name="Ding S."/>
            <person name="Wang X."/>
            <person name="Zhu J."/>
            <person name="Ruan X."/>
            <person name="Zhao L."/>
            <person name="Wei J."/>
            <person name="Que T."/>
            <person name="Du C."/>
            <person name="Cheng J."/>
            <person name="Dai P."/>
            <person name="Han X."/>
            <person name="Huang E."/>
            <person name="Gao Y."/>
            <person name="Liu J."/>
            <person name="Shao H."/>
            <person name="Ye R."/>
            <person name="Li L."/>
            <person name="Wei W."/>
            <person name="Wang X."/>
            <person name="Wang C."/>
            <person name="Huo Q."/>
            <person name="Li W."/>
            <person name="Guo W."/>
            <person name="Chen H."/>
            <person name="Chen S."/>
            <person name="Zhou L."/>
            <person name="Zhou L."/>
            <person name="Ni X."/>
            <person name="Tian J."/>
            <person name="Zhou Y."/>
            <person name="Sheng Y."/>
            <person name="Liu T."/>
            <person name="Pan Y."/>
            <person name="Xia L."/>
            <person name="Li J."/>
            <person name="Zhao F."/>
            <person name="Cao W."/>
        </authorList>
    </citation>
    <scope>NUCLEOTIDE SEQUENCE</scope>
    <source>
        <strain evidence="1">Rmic-2018</strain>
        <tissue evidence="1">Larvae</tissue>
    </source>
</reference>
<gene>
    <name evidence="1" type="ORF">HPB51_013824</name>
</gene>
<sequence>MKTSAAQTALHVLDTLSPVLAALRYSLARQRQSLSAATLLSSAQRERNPRGALVAALPTSPTLAAMLRDGGVLVCSRRARCPRRSCSRCRQPSSRCWETHWLGLFHTRTHAERAASRGCLLLLSASLALHEEQLRTRASLPATVTRAAKLRESGCATVTRTFARQWRFRLCPSLYRDIRSECSSAKLRKGRDSRRQRLSLNAGSLVVAPSTIRERISGATLHS</sequence>
<proteinExistence type="predicted"/>
<accession>A0A9J6F3N3</accession>
<dbReference type="AlphaFoldDB" id="A0A9J6F3N3"/>
<comment type="caution">
    <text evidence="1">The sequence shown here is derived from an EMBL/GenBank/DDBJ whole genome shotgun (WGS) entry which is preliminary data.</text>
</comment>
<dbReference type="EMBL" id="JABSTU010000001">
    <property type="protein sequence ID" value="KAH8041164.1"/>
    <property type="molecule type" value="Genomic_DNA"/>
</dbReference>
<organism evidence="1 2">
    <name type="scientific">Rhipicephalus microplus</name>
    <name type="common">Cattle tick</name>
    <name type="synonym">Boophilus microplus</name>
    <dbReference type="NCBI Taxonomy" id="6941"/>
    <lineage>
        <taxon>Eukaryota</taxon>
        <taxon>Metazoa</taxon>
        <taxon>Ecdysozoa</taxon>
        <taxon>Arthropoda</taxon>
        <taxon>Chelicerata</taxon>
        <taxon>Arachnida</taxon>
        <taxon>Acari</taxon>
        <taxon>Parasitiformes</taxon>
        <taxon>Ixodida</taxon>
        <taxon>Ixodoidea</taxon>
        <taxon>Ixodidae</taxon>
        <taxon>Rhipicephalinae</taxon>
        <taxon>Rhipicephalus</taxon>
        <taxon>Boophilus</taxon>
    </lineage>
</organism>
<evidence type="ECO:0000313" key="1">
    <source>
        <dbReference type="EMBL" id="KAH8041164.1"/>
    </source>
</evidence>
<dbReference type="Proteomes" id="UP000821866">
    <property type="component" value="Chromosome 1"/>
</dbReference>
<evidence type="ECO:0000313" key="2">
    <source>
        <dbReference type="Proteomes" id="UP000821866"/>
    </source>
</evidence>
<name>A0A9J6F3N3_RHIMP</name>
<protein>
    <submittedName>
        <fullName evidence="1">Uncharacterized protein</fullName>
    </submittedName>
</protein>